<reference evidence="1" key="1">
    <citation type="journal article" date="2021" name="PeerJ">
        <title>Extensive microbial diversity within the chicken gut microbiome revealed by metagenomics and culture.</title>
        <authorList>
            <person name="Gilroy R."/>
            <person name="Ravi A."/>
            <person name="Getino M."/>
            <person name="Pursley I."/>
            <person name="Horton D.L."/>
            <person name="Alikhan N.F."/>
            <person name="Baker D."/>
            <person name="Gharbi K."/>
            <person name="Hall N."/>
            <person name="Watson M."/>
            <person name="Adriaenssens E.M."/>
            <person name="Foster-Nyarko E."/>
            <person name="Jarju S."/>
            <person name="Secka A."/>
            <person name="Antonio M."/>
            <person name="Oren A."/>
            <person name="Chaudhuri R.R."/>
            <person name="La Ragione R."/>
            <person name="Hildebrand F."/>
            <person name="Pallen M.J."/>
        </authorList>
    </citation>
    <scope>NUCLEOTIDE SEQUENCE</scope>
    <source>
        <strain evidence="1">ChiHecolR3B27-1887</strain>
    </source>
</reference>
<evidence type="ECO:0000313" key="1">
    <source>
        <dbReference type="EMBL" id="HIZ18300.1"/>
    </source>
</evidence>
<evidence type="ECO:0000313" key="2">
    <source>
        <dbReference type="Proteomes" id="UP000824029"/>
    </source>
</evidence>
<organism evidence="1 2">
    <name type="scientific">Candidatus Olsenella stercoravium</name>
    <dbReference type="NCBI Taxonomy" id="2838713"/>
    <lineage>
        <taxon>Bacteria</taxon>
        <taxon>Bacillati</taxon>
        <taxon>Actinomycetota</taxon>
        <taxon>Coriobacteriia</taxon>
        <taxon>Coriobacteriales</taxon>
        <taxon>Atopobiaceae</taxon>
        <taxon>Olsenella</taxon>
    </lineage>
</organism>
<reference evidence="1" key="2">
    <citation type="submission" date="2021-04" db="EMBL/GenBank/DDBJ databases">
        <authorList>
            <person name="Gilroy R."/>
        </authorList>
    </citation>
    <scope>NUCLEOTIDE SEQUENCE</scope>
    <source>
        <strain evidence="1">ChiHecolR3B27-1887</strain>
    </source>
</reference>
<dbReference type="Proteomes" id="UP000824029">
    <property type="component" value="Unassembled WGS sequence"/>
</dbReference>
<accession>A0A9D2IPS3</accession>
<dbReference type="EMBL" id="DXBZ01000077">
    <property type="protein sequence ID" value="HIZ18300.1"/>
    <property type="molecule type" value="Genomic_DNA"/>
</dbReference>
<protein>
    <recommendedName>
        <fullName evidence="3">DUF559 domain-containing protein</fullName>
    </recommendedName>
</protein>
<dbReference type="AlphaFoldDB" id="A0A9D2IPS3"/>
<evidence type="ECO:0008006" key="3">
    <source>
        <dbReference type="Google" id="ProtNLM"/>
    </source>
</evidence>
<gene>
    <name evidence="1" type="ORF">IAA22_04220</name>
</gene>
<proteinExistence type="predicted"/>
<comment type="caution">
    <text evidence="1">The sequence shown here is derived from an EMBL/GenBank/DDBJ whole genome shotgun (WGS) entry which is preliminary data.</text>
</comment>
<sequence>MSHESACDVARLVGDAPRWPPTTRALPQECVSGQRKFRGCRLGERLDALGLTERPVDLLVPAQGARSSGNRARFRVWSGLVPRCALLDLGGGLLASAPEFAVIQLCSAQGKLDALLDAHASAVRAEAELAAALDLTDRPVIDHPLKWERIRRLVAATVVACEFAGTYRLAAGEKNVDYRAPRLLSAERLAGAADEVATMQGTSRARRVCELMLEGSASPMETVLGLMLTLPVDFGGFGLEKPQLNHPIDVSAYRGSLSDWDAVTPDFLWAAHGVVLEYDSVKFHAARGTTQLERDAVRANTLTALGYRTFRATVQTLGTLPGLALLARQLAHALGTELEPTTPLQDLRRRKLYLQLMPKVRNLTGGDSFLINTV</sequence>
<name>A0A9D2IPS3_9ACTN</name>